<protein>
    <submittedName>
        <fullName evidence="2">Enamine/imine deaminase</fullName>
    </submittedName>
</protein>
<dbReference type="PANTHER" id="PTHR11803:SF58">
    <property type="entry name" value="PROTEIN HMF1-RELATED"/>
    <property type="match status" value="1"/>
</dbReference>
<evidence type="ECO:0000256" key="1">
    <source>
        <dbReference type="ARBA" id="ARBA00010552"/>
    </source>
</evidence>
<dbReference type="FunFam" id="3.30.1330.40:FF:000001">
    <property type="entry name" value="L-PSP family endoribonuclease"/>
    <property type="match status" value="1"/>
</dbReference>
<dbReference type="InterPro" id="IPR019897">
    <property type="entry name" value="RidA_CS"/>
</dbReference>
<dbReference type="PROSITE" id="PS01094">
    <property type="entry name" value="UPF0076"/>
    <property type="match status" value="1"/>
</dbReference>
<dbReference type="RefSeq" id="WP_035809802.1">
    <property type="nucleotide sequence ID" value="NZ_CCSE01000001.1"/>
</dbReference>
<dbReference type="InterPro" id="IPR035959">
    <property type="entry name" value="RutC-like_sf"/>
</dbReference>
<dbReference type="Pfam" id="PF01042">
    <property type="entry name" value="Ribonuc_L-PSP"/>
    <property type="match status" value="1"/>
</dbReference>
<dbReference type="CDD" id="cd00448">
    <property type="entry name" value="YjgF_YER057c_UK114_family"/>
    <property type="match status" value="1"/>
</dbReference>
<dbReference type="AlphaFoldDB" id="A0A078M892"/>
<reference evidence="2 3" key="1">
    <citation type="submission" date="2014-07" db="EMBL/GenBank/DDBJ databases">
        <authorList>
            <person name="Urmite Genomes Urmite Genomes"/>
        </authorList>
    </citation>
    <scope>NUCLEOTIDE SEQUENCE [LARGE SCALE GENOMIC DNA]</scope>
    <source>
        <strain evidence="2 3">13MG44_air</strain>
    </source>
</reference>
<organism evidence="2 3">
    <name type="scientific">Jeotgalicoccus saudimassiliensis</name>
    <dbReference type="NCBI Taxonomy" id="1461582"/>
    <lineage>
        <taxon>Bacteria</taxon>
        <taxon>Bacillati</taxon>
        <taxon>Bacillota</taxon>
        <taxon>Bacilli</taxon>
        <taxon>Bacillales</taxon>
        <taxon>Staphylococcaceae</taxon>
        <taxon>Jeotgalicoccus</taxon>
    </lineage>
</organism>
<dbReference type="eggNOG" id="COG0251">
    <property type="taxonomic scope" value="Bacteria"/>
</dbReference>
<comment type="similarity">
    <text evidence="1">Belongs to the RutC family.</text>
</comment>
<dbReference type="HOGENOM" id="CLU_100715_7_4_9"/>
<dbReference type="OrthoDB" id="9803101at2"/>
<dbReference type="EMBL" id="CCSE01000001">
    <property type="protein sequence ID" value="CEA01607.1"/>
    <property type="molecule type" value="Genomic_DNA"/>
</dbReference>
<keyword evidence="3" id="KW-1185">Reference proteome</keyword>
<dbReference type="GO" id="GO:0019239">
    <property type="term" value="F:deaminase activity"/>
    <property type="evidence" value="ECO:0007669"/>
    <property type="project" value="TreeGrafter"/>
</dbReference>
<dbReference type="InterPro" id="IPR006175">
    <property type="entry name" value="YjgF/YER057c/UK114"/>
</dbReference>
<dbReference type="STRING" id="1461582.BN1048_01429"/>
<evidence type="ECO:0000313" key="3">
    <source>
        <dbReference type="Proteomes" id="UP000044136"/>
    </source>
</evidence>
<dbReference type="PANTHER" id="PTHR11803">
    <property type="entry name" value="2-IMINOBUTANOATE/2-IMINOPROPANOATE DEAMINASE RIDA"/>
    <property type="match status" value="1"/>
</dbReference>
<proteinExistence type="inferred from homology"/>
<dbReference type="Proteomes" id="UP000044136">
    <property type="component" value="Unassembled WGS sequence"/>
</dbReference>
<accession>A0A078M892</accession>
<gene>
    <name evidence="2" type="primary">yabJ_2</name>
    <name evidence="2" type="ORF">BN1048_01429</name>
</gene>
<evidence type="ECO:0000313" key="2">
    <source>
        <dbReference type="EMBL" id="CEA01607.1"/>
    </source>
</evidence>
<dbReference type="Gene3D" id="3.30.1330.40">
    <property type="entry name" value="RutC-like"/>
    <property type="match status" value="1"/>
</dbReference>
<dbReference type="GO" id="GO:0005829">
    <property type="term" value="C:cytosol"/>
    <property type="evidence" value="ECO:0007669"/>
    <property type="project" value="TreeGrafter"/>
</dbReference>
<sequence length="125" mass="14033">MEEVHTKYSRNSKGHYVPGMIHNDTLYISGQLSLDFETGKIVKGGIAEETKRALSNMELVLNEAGLTKEDVIMVRLYTSDVDNWDVINDEYSKYFGTHKPARAVVPTKELHYGCLVEIEAVAAVK</sequence>
<dbReference type="SUPFAM" id="SSF55298">
    <property type="entry name" value="YjgF-like"/>
    <property type="match status" value="1"/>
</dbReference>
<name>A0A078M892_9STAP</name>